<protein>
    <submittedName>
        <fullName evidence="4">Oxidoreductase domain protein</fullName>
    </submittedName>
</protein>
<dbReference type="AlphaFoldDB" id="E1IFH4"/>
<organism evidence="4 5">
    <name type="scientific">Oscillochloris trichoides DG-6</name>
    <dbReference type="NCBI Taxonomy" id="765420"/>
    <lineage>
        <taxon>Bacteria</taxon>
        <taxon>Bacillati</taxon>
        <taxon>Chloroflexota</taxon>
        <taxon>Chloroflexia</taxon>
        <taxon>Chloroflexales</taxon>
        <taxon>Chloroflexineae</taxon>
        <taxon>Oscillochloridaceae</taxon>
        <taxon>Oscillochloris</taxon>
    </lineage>
</organism>
<keyword evidence="1" id="KW-0560">Oxidoreductase</keyword>
<dbReference type="EMBL" id="ADVR01000091">
    <property type="protein sequence ID" value="EFO80084.1"/>
    <property type="molecule type" value="Genomic_DNA"/>
</dbReference>
<evidence type="ECO:0000259" key="2">
    <source>
        <dbReference type="Pfam" id="PF01408"/>
    </source>
</evidence>
<dbReference type="InterPro" id="IPR055170">
    <property type="entry name" value="GFO_IDH_MocA-like_dom"/>
</dbReference>
<dbReference type="Pfam" id="PF22725">
    <property type="entry name" value="GFO_IDH_MocA_C3"/>
    <property type="match status" value="1"/>
</dbReference>
<name>E1IFH4_9CHLR</name>
<dbReference type="GO" id="GO:0016491">
    <property type="term" value="F:oxidoreductase activity"/>
    <property type="evidence" value="ECO:0007669"/>
    <property type="project" value="UniProtKB-KW"/>
</dbReference>
<feature type="domain" description="Gfo/Idh/MocA-like oxidoreductase N-terminal" evidence="2">
    <location>
        <begin position="4"/>
        <end position="112"/>
    </location>
</feature>
<gene>
    <name evidence="4" type="ORF">OSCT_2075</name>
</gene>
<evidence type="ECO:0000313" key="4">
    <source>
        <dbReference type="EMBL" id="EFO80084.1"/>
    </source>
</evidence>
<dbReference type="SUPFAM" id="SSF55347">
    <property type="entry name" value="Glyceraldehyde-3-phosphate dehydrogenase-like, C-terminal domain"/>
    <property type="match status" value="1"/>
</dbReference>
<keyword evidence="5" id="KW-1185">Reference proteome</keyword>
<dbReference type="STRING" id="765420.OSCT_2075"/>
<dbReference type="eggNOG" id="COG0673">
    <property type="taxonomic scope" value="Bacteria"/>
</dbReference>
<dbReference type="PANTHER" id="PTHR43818">
    <property type="entry name" value="BCDNA.GH03377"/>
    <property type="match status" value="1"/>
</dbReference>
<evidence type="ECO:0000259" key="3">
    <source>
        <dbReference type="Pfam" id="PF22725"/>
    </source>
</evidence>
<proteinExistence type="predicted"/>
<accession>E1IFH4</accession>
<dbReference type="SUPFAM" id="SSF51735">
    <property type="entry name" value="NAD(P)-binding Rossmann-fold domains"/>
    <property type="match status" value="1"/>
</dbReference>
<sequence>MPGIGIIGTGWGARIQVPAFRSAGLNVVALVGSQAAKTAQIAGELGVPWHGENWRDLIAHPQVDVVSIVTPPALHCEMTLAALEAGKHVVCEKPTALDAGEADMMLKAALAHPDLFTLIDHELRFLPAMRHARDLIAQGRIGTVRHAELRSVNSSRSDLKRPWNWWSDALQGGGVLGAIGSHQIDLLRYLIGDEVSAASGTTHTFVNERSDATGQARPVTADDYMAATLRFVHGASAVIMATTVATHDEPNSVTIYGSAGALRFFDGKLWHNPGSGFVDVTPPHSRSFPAGIVGDFPQGTVYLGAALVAALAGDVRALDPAATFADGLASQRVLDAIRAGAGR</sequence>
<dbReference type="PANTHER" id="PTHR43818:SF11">
    <property type="entry name" value="BCDNA.GH03377"/>
    <property type="match status" value="1"/>
</dbReference>
<comment type="caution">
    <text evidence="4">The sequence shown here is derived from an EMBL/GenBank/DDBJ whole genome shotgun (WGS) entry which is preliminary data.</text>
</comment>
<evidence type="ECO:0000313" key="5">
    <source>
        <dbReference type="Proteomes" id="UP000054010"/>
    </source>
</evidence>
<dbReference type="Pfam" id="PF01408">
    <property type="entry name" value="GFO_IDH_MocA"/>
    <property type="match status" value="1"/>
</dbReference>
<dbReference type="OrthoDB" id="9815825at2"/>
<dbReference type="HOGENOM" id="CLU_729294_0_0_0"/>
<dbReference type="InterPro" id="IPR050463">
    <property type="entry name" value="Gfo/Idh/MocA_oxidrdct_glycsds"/>
</dbReference>
<dbReference type="GO" id="GO:0000166">
    <property type="term" value="F:nucleotide binding"/>
    <property type="evidence" value="ECO:0007669"/>
    <property type="project" value="InterPro"/>
</dbReference>
<dbReference type="InterPro" id="IPR000683">
    <property type="entry name" value="Gfo/Idh/MocA-like_OxRdtase_N"/>
</dbReference>
<evidence type="ECO:0000256" key="1">
    <source>
        <dbReference type="ARBA" id="ARBA00023002"/>
    </source>
</evidence>
<dbReference type="Proteomes" id="UP000054010">
    <property type="component" value="Unassembled WGS sequence"/>
</dbReference>
<reference evidence="4 5" key="1">
    <citation type="journal article" date="2011" name="J. Bacteriol.">
        <title>Draft genome sequence of the anoxygenic filamentous phototrophic bacterium Oscillochloris trichoides subsp. DG-6.</title>
        <authorList>
            <person name="Kuznetsov B.B."/>
            <person name="Ivanovsky R.N."/>
            <person name="Keppen O.I."/>
            <person name="Sukhacheva M.V."/>
            <person name="Bumazhkin B.K."/>
            <person name="Patutina E.O."/>
            <person name="Beletsky A.V."/>
            <person name="Mardanov A.V."/>
            <person name="Baslerov R.V."/>
            <person name="Panteleeva A.N."/>
            <person name="Kolganova T.V."/>
            <person name="Ravin N.V."/>
            <person name="Skryabin K.G."/>
        </authorList>
    </citation>
    <scope>NUCLEOTIDE SEQUENCE [LARGE SCALE GENOMIC DNA]</scope>
    <source>
        <strain evidence="4 5">DG-6</strain>
    </source>
</reference>
<dbReference type="InterPro" id="IPR036291">
    <property type="entry name" value="NAD(P)-bd_dom_sf"/>
</dbReference>
<dbReference type="Gene3D" id="3.40.50.720">
    <property type="entry name" value="NAD(P)-binding Rossmann-like Domain"/>
    <property type="match status" value="1"/>
</dbReference>
<feature type="domain" description="GFO/IDH/MocA-like oxidoreductase" evidence="3">
    <location>
        <begin position="129"/>
        <end position="263"/>
    </location>
</feature>
<dbReference type="Gene3D" id="3.30.360.10">
    <property type="entry name" value="Dihydrodipicolinate Reductase, domain 2"/>
    <property type="match status" value="1"/>
</dbReference>